<gene>
    <name evidence="1" type="ORF">N334_10572</name>
</gene>
<feature type="non-terminal residue" evidence="1">
    <location>
        <position position="1"/>
    </location>
</feature>
<evidence type="ECO:0000313" key="2">
    <source>
        <dbReference type="Proteomes" id="UP000054150"/>
    </source>
</evidence>
<keyword evidence="2" id="KW-1185">Reference proteome</keyword>
<protein>
    <submittedName>
        <fullName evidence="1">Uncharacterized protein</fullName>
    </submittedName>
</protein>
<reference evidence="1 2" key="1">
    <citation type="submission" date="2014-04" db="EMBL/GenBank/DDBJ databases">
        <title>Genome evolution of avian class.</title>
        <authorList>
            <person name="Zhang G."/>
            <person name="Li C."/>
        </authorList>
    </citation>
    <scope>NUCLEOTIDE SEQUENCE [LARGE SCALE GENOMIC DNA]</scope>
    <source>
        <strain evidence="1">BGI_N334</strain>
    </source>
</reference>
<dbReference type="AlphaFoldDB" id="A0A091SM36"/>
<proteinExistence type="predicted"/>
<evidence type="ECO:0000313" key="1">
    <source>
        <dbReference type="EMBL" id="KFQ59020.1"/>
    </source>
</evidence>
<sequence>LPADQACVGALLRVDLLVRGEVGAGPKGFLALLAAVWHLPGVDPLVQDEFLLLILGEALPALGALIWSFSLMDPMVGHEVGEVIEGLPTVWALVGSFSRVISLVASQAVSPAEHLPTLWAFM</sequence>
<dbReference type="PANTHER" id="PTHR33426">
    <property type="entry name" value="C2H2-TYPE DOMAIN-CONTAINING PROTEIN"/>
    <property type="match status" value="1"/>
</dbReference>
<organism evidence="1 2">
    <name type="scientific">Pelecanus crispus</name>
    <name type="common">Dalmatian pelican</name>
    <dbReference type="NCBI Taxonomy" id="36300"/>
    <lineage>
        <taxon>Eukaryota</taxon>
        <taxon>Metazoa</taxon>
        <taxon>Chordata</taxon>
        <taxon>Craniata</taxon>
        <taxon>Vertebrata</taxon>
        <taxon>Euteleostomi</taxon>
        <taxon>Archelosauria</taxon>
        <taxon>Archosauria</taxon>
        <taxon>Dinosauria</taxon>
        <taxon>Saurischia</taxon>
        <taxon>Theropoda</taxon>
        <taxon>Coelurosauria</taxon>
        <taxon>Aves</taxon>
        <taxon>Neognathae</taxon>
        <taxon>Neoaves</taxon>
        <taxon>Aequornithes</taxon>
        <taxon>Pelecaniformes</taxon>
        <taxon>Pelecanidae</taxon>
        <taxon>Pelecanus</taxon>
    </lineage>
</organism>
<name>A0A091SM36_PELCR</name>
<dbReference type="Proteomes" id="UP000054150">
    <property type="component" value="Unassembled WGS sequence"/>
</dbReference>
<accession>A0A091SM36</accession>
<dbReference type="PANTHER" id="PTHR33426:SF45">
    <property type="entry name" value="IMMUNODEFICIENCY LENTIVIRAL MATRIX N-TERMINAL DOMAIN-CONTAINING PROTEIN-RELATED"/>
    <property type="match status" value="1"/>
</dbReference>
<dbReference type="EMBL" id="KK476058">
    <property type="protein sequence ID" value="KFQ59020.1"/>
    <property type="molecule type" value="Genomic_DNA"/>
</dbReference>
<feature type="non-terminal residue" evidence="1">
    <location>
        <position position="122"/>
    </location>
</feature>